<evidence type="ECO:0000313" key="21">
    <source>
        <dbReference type="Proteomes" id="UP000007305"/>
    </source>
</evidence>
<comment type="cofactor">
    <cofactor evidence="14 17">
        <name>Ca(2+)</name>
        <dbReference type="ChEBI" id="CHEBI:29108"/>
    </cofactor>
    <text evidence="14 17">Binds 2 calcium ions per subunit.</text>
</comment>
<dbReference type="Proteomes" id="UP000007305">
    <property type="component" value="Chromosome 3"/>
</dbReference>
<keyword evidence="6 17" id="KW-0349">Heme</keyword>
<keyword evidence="17" id="KW-0964">Secreted</keyword>
<reference evidence="20" key="2">
    <citation type="submission" date="2019-07" db="EMBL/GenBank/DDBJ databases">
        <authorList>
            <person name="Seetharam A."/>
            <person name="Woodhouse M."/>
            <person name="Cannon E."/>
        </authorList>
    </citation>
    <scope>NUCLEOTIDE SEQUENCE [LARGE SCALE GENOMIC DNA]</scope>
    <source>
        <strain evidence="20">cv. B73</strain>
    </source>
</reference>
<dbReference type="GO" id="GO:0046872">
    <property type="term" value="F:metal ion binding"/>
    <property type="evidence" value="ECO:0007669"/>
    <property type="project" value="UniProtKB-UniRule"/>
</dbReference>
<evidence type="ECO:0007829" key="22">
    <source>
        <dbReference type="PeptideAtlas" id="A0A804N6G4"/>
    </source>
</evidence>
<comment type="function">
    <text evidence="2">Removal of H(2)O(2), oxidation of toxic reductants, biosynthesis and degradation of lignin, suberization, auxin catabolism, response to environmental stresses such as wounding, pathogen attack and oxidative stress. These functions might be dependent on each isozyme/isoform in each plant tissue.</text>
</comment>
<feature type="binding site" evidence="13">
    <location>
        <position position="169"/>
    </location>
    <ligand>
        <name>substrate</name>
    </ligand>
</feature>
<feature type="compositionally biased region" description="Gly residues" evidence="18">
    <location>
        <begin position="248"/>
        <end position="261"/>
    </location>
</feature>
<dbReference type="Gene3D" id="1.10.520.10">
    <property type="match status" value="1"/>
</dbReference>
<dbReference type="GO" id="GO:0140825">
    <property type="term" value="F:lactoperoxidase activity"/>
    <property type="evidence" value="ECO:0007669"/>
    <property type="project" value="UniProtKB-EC"/>
</dbReference>
<dbReference type="InterPro" id="IPR010255">
    <property type="entry name" value="Haem_peroxidase_sf"/>
</dbReference>
<feature type="active site" description="Proton acceptor" evidence="12">
    <location>
        <position position="75"/>
    </location>
</feature>
<feature type="disulfide bond" evidence="16">
    <location>
        <begin position="77"/>
        <end position="82"/>
    </location>
</feature>
<dbReference type="GO" id="GO:0009505">
    <property type="term" value="C:plant-type cell wall"/>
    <property type="evidence" value="ECO:0000318"/>
    <property type="project" value="GO_Central"/>
</dbReference>
<evidence type="ECO:0000256" key="16">
    <source>
        <dbReference type="PIRSR" id="PIRSR600823-5"/>
    </source>
</evidence>
<comment type="cofactor">
    <cofactor evidence="17">
        <name>heme b</name>
        <dbReference type="ChEBI" id="CHEBI:60344"/>
    </cofactor>
    <text evidence="17">Binds 1 heme b (iron(II)-protoporphyrin IX) group per subunit.</text>
</comment>
<keyword evidence="9 17" id="KW-0560">Oxidoreductase</keyword>
<feature type="compositionally biased region" description="Low complexity" evidence="18">
    <location>
        <begin position="262"/>
        <end position="277"/>
    </location>
</feature>
<feature type="binding site" evidence="14">
    <location>
        <position position="85"/>
    </location>
    <ligand>
        <name>Ca(2+)</name>
        <dbReference type="ChEBI" id="CHEBI:29108"/>
        <label>1</label>
    </ligand>
</feature>
<feature type="binding site" evidence="14">
    <location>
        <position position="83"/>
    </location>
    <ligand>
        <name>Ca(2+)</name>
        <dbReference type="ChEBI" id="CHEBI:29108"/>
        <label>1</label>
    </ligand>
</feature>
<feature type="compositionally biased region" description="Basic residues" evidence="18">
    <location>
        <begin position="294"/>
        <end position="317"/>
    </location>
</feature>
<evidence type="ECO:0000259" key="19">
    <source>
        <dbReference type="PROSITE" id="PS50873"/>
    </source>
</evidence>
<dbReference type="SUPFAM" id="SSF48113">
    <property type="entry name" value="Heme-dependent peroxidases"/>
    <property type="match status" value="1"/>
</dbReference>
<dbReference type="OrthoDB" id="2113341at2759"/>
<organism evidence="20 21">
    <name type="scientific">Zea mays</name>
    <name type="common">Maize</name>
    <dbReference type="NCBI Taxonomy" id="4577"/>
    <lineage>
        <taxon>Eukaryota</taxon>
        <taxon>Viridiplantae</taxon>
        <taxon>Streptophyta</taxon>
        <taxon>Embryophyta</taxon>
        <taxon>Tracheophyta</taxon>
        <taxon>Spermatophyta</taxon>
        <taxon>Magnoliopsida</taxon>
        <taxon>Liliopsida</taxon>
        <taxon>Poales</taxon>
        <taxon>Poaceae</taxon>
        <taxon>PACMAD clade</taxon>
        <taxon>Panicoideae</taxon>
        <taxon>Andropogonodae</taxon>
        <taxon>Andropogoneae</taxon>
        <taxon>Tripsacinae</taxon>
        <taxon>Zea</taxon>
    </lineage>
</organism>
<comment type="subcellular location">
    <subcellularLocation>
        <location evidence="3 17">Secreted</location>
    </subcellularLocation>
</comment>
<evidence type="ECO:0000256" key="18">
    <source>
        <dbReference type="SAM" id="MobiDB-lite"/>
    </source>
</evidence>
<dbReference type="GO" id="GO:0006979">
    <property type="term" value="P:response to oxidative stress"/>
    <property type="evidence" value="ECO:0007669"/>
    <property type="project" value="UniProtKB-UniRule"/>
</dbReference>
<protein>
    <recommendedName>
        <fullName evidence="4 17">Peroxidase</fullName>
        <ecNumber evidence="4 17">1.11.1.7</ecNumber>
    </recommendedName>
</protein>
<feature type="domain" description="Plant heme peroxidase family profile" evidence="19">
    <location>
        <begin position="34"/>
        <end position="205"/>
    </location>
</feature>
<keyword evidence="8 14" id="KW-0106">Calcium</keyword>
<dbReference type="Pfam" id="PF00141">
    <property type="entry name" value="peroxidase"/>
    <property type="match status" value="1"/>
</dbReference>
<feature type="region of interest" description="Disordered" evidence="18">
    <location>
        <begin position="240"/>
        <end position="351"/>
    </location>
</feature>
<evidence type="ECO:0000256" key="14">
    <source>
        <dbReference type="PIRSR" id="PIRSR600823-3"/>
    </source>
</evidence>
<evidence type="ECO:0000256" key="2">
    <source>
        <dbReference type="ARBA" id="ARBA00002322"/>
    </source>
</evidence>
<feature type="disulfide bond" evidence="16">
    <location>
        <begin position="44"/>
        <end position="122"/>
    </location>
</feature>
<evidence type="ECO:0000256" key="4">
    <source>
        <dbReference type="ARBA" id="ARBA00012313"/>
    </source>
</evidence>
<feature type="binding site" evidence="14">
    <location>
        <position position="79"/>
    </location>
    <ligand>
        <name>Ca(2+)</name>
        <dbReference type="ChEBI" id="CHEBI:29108"/>
        <label>1</label>
    </ligand>
</feature>
<dbReference type="GO" id="GO:0006950">
    <property type="term" value="P:response to stress"/>
    <property type="evidence" value="ECO:0000318"/>
    <property type="project" value="GO_Central"/>
</dbReference>
<proteinExistence type="evidence at protein level"/>
<feature type="binding site" evidence="14">
    <location>
        <position position="96"/>
    </location>
    <ligand>
        <name>Ca(2+)</name>
        <dbReference type="ChEBI" id="CHEBI:29108"/>
        <label>1</label>
    </ligand>
</feature>
<evidence type="ECO:0000256" key="3">
    <source>
        <dbReference type="ARBA" id="ARBA00004613"/>
    </source>
</evidence>
<evidence type="ECO:0000256" key="12">
    <source>
        <dbReference type="PIRSR" id="PIRSR600823-1"/>
    </source>
</evidence>
<feature type="binding site" evidence="14">
    <location>
        <position position="81"/>
    </location>
    <ligand>
        <name>Ca(2+)</name>
        <dbReference type="ChEBI" id="CHEBI:29108"/>
        <label>1</label>
    </ligand>
</feature>
<dbReference type="GO" id="GO:0042744">
    <property type="term" value="P:hydrogen peroxide catabolic process"/>
    <property type="evidence" value="ECO:0007669"/>
    <property type="project" value="UniProtKB-KW"/>
</dbReference>
<dbReference type="Gene3D" id="1.10.420.10">
    <property type="entry name" value="Peroxidase, domain 2"/>
    <property type="match status" value="1"/>
</dbReference>
<keyword evidence="11 17" id="KW-0376">Hydrogen peroxide</keyword>
<dbReference type="PANTHER" id="PTHR31235">
    <property type="entry name" value="PEROXIDASE 25-RELATED"/>
    <property type="match status" value="1"/>
</dbReference>
<dbReference type="AlphaFoldDB" id="A0A804N6G4"/>
<dbReference type="GO" id="GO:0020037">
    <property type="term" value="F:heme binding"/>
    <property type="evidence" value="ECO:0007669"/>
    <property type="project" value="UniProtKB-UniRule"/>
</dbReference>
<keyword evidence="22" id="KW-1267">Proteomics identification</keyword>
<gene>
    <name evidence="20" type="primary">LOC103650629</name>
</gene>
<evidence type="ECO:0000256" key="5">
    <source>
        <dbReference type="ARBA" id="ARBA00022559"/>
    </source>
</evidence>
<evidence type="ECO:0000256" key="15">
    <source>
        <dbReference type="PIRSR" id="PIRSR600823-4"/>
    </source>
</evidence>
<evidence type="ECO:0000256" key="9">
    <source>
        <dbReference type="ARBA" id="ARBA00023002"/>
    </source>
</evidence>
<dbReference type="PROSITE" id="PS50873">
    <property type="entry name" value="PEROXIDASE_4"/>
    <property type="match status" value="1"/>
</dbReference>
<comment type="similarity">
    <text evidence="17">Belongs to the peroxidase family. Classical plant (class III) peroxidase subfamily.</text>
</comment>
<feature type="compositionally biased region" description="Basic residues" evidence="18">
    <location>
        <begin position="340"/>
        <end position="351"/>
    </location>
</feature>
<accession>A0A804N6G4</accession>
<name>A0A804N6G4_MAIZE</name>
<dbReference type="InterPro" id="IPR000823">
    <property type="entry name" value="Peroxidase_pln"/>
</dbReference>
<evidence type="ECO:0000256" key="6">
    <source>
        <dbReference type="ARBA" id="ARBA00022617"/>
    </source>
</evidence>
<keyword evidence="21" id="KW-1185">Reference proteome</keyword>
<feature type="site" description="Transition state stabilizer" evidence="15">
    <location>
        <position position="71"/>
    </location>
</feature>
<dbReference type="InParanoid" id="A0A804N6G4"/>
<evidence type="ECO:0000313" key="20">
    <source>
        <dbReference type="EnsemblPlants" id="Zm00001eb138700_P001"/>
    </source>
</evidence>
<keyword evidence="7 14" id="KW-0479">Metal-binding</keyword>
<dbReference type="EnsemblPlants" id="Zm00001eb138700_T001">
    <property type="protein sequence ID" value="Zm00001eb138700_P001"/>
    <property type="gene ID" value="Zm00001eb138700"/>
</dbReference>
<feature type="binding site" evidence="14">
    <location>
        <position position="76"/>
    </location>
    <ligand>
        <name>Ca(2+)</name>
        <dbReference type="ChEBI" id="CHEBI:29108"/>
        <label>1</label>
    </ligand>
</feature>
<dbReference type="Gramene" id="Zm00001eb138700_T001">
    <property type="protein sequence ID" value="Zm00001eb138700_P001"/>
    <property type="gene ID" value="Zm00001eb138700"/>
</dbReference>
<evidence type="ECO:0000256" key="13">
    <source>
        <dbReference type="PIRSR" id="PIRSR600823-2"/>
    </source>
</evidence>
<evidence type="ECO:0000256" key="11">
    <source>
        <dbReference type="ARBA" id="ARBA00023324"/>
    </source>
</evidence>
<dbReference type="FunFam" id="1.10.520.10:FF:000008">
    <property type="entry name" value="Peroxidase"/>
    <property type="match status" value="1"/>
</dbReference>
<sequence length="402" mass="43867">MAAVACCWSYLVVVATVVLPLLLLGVIGVSRAQLLQVGFYSDSCPDAEATVAAAVQDAAANDPTILPALLRLQFHDCFVKGCDASVLIRSASNDAEVDNGRNQGLRGQEVVDAAKAQLEDQCPGVVSCADIIALAARDAVAMTGGPSFDVPTGRRDGLTSNLRDADVLPDAGDSISVLRSRFAASGLDDRDLVLLTGRYSNSTLHVYTWPAIFTNDTGRSGAHGGHDGVLLREGPAVRLPAAGRREGGGPFDPGAVPGGAQGPVPAGQPQRAAAAGPRQRERLRRLHPPEHPLRPRRHRLRRRAGQQQRHPRARRRVPAGPLGKKVPARLRGRHGQDGQHRRRHRGGRRRGQGRLLRVQCQLIRRVVRRRLDWIGLVFKFGRERYYFCVDSFWFLQCIRIEI</sequence>
<evidence type="ECO:0000256" key="10">
    <source>
        <dbReference type="ARBA" id="ARBA00023004"/>
    </source>
</evidence>
<keyword evidence="10 17" id="KW-0408">Iron</keyword>
<dbReference type="GO" id="GO:0004601">
    <property type="term" value="F:peroxidase activity"/>
    <property type="evidence" value="ECO:0000318"/>
    <property type="project" value="GO_Central"/>
</dbReference>
<evidence type="ECO:0000256" key="7">
    <source>
        <dbReference type="ARBA" id="ARBA00022723"/>
    </source>
</evidence>
<dbReference type="GO" id="GO:0005576">
    <property type="term" value="C:extracellular region"/>
    <property type="evidence" value="ECO:0007669"/>
    <property type="project" value="UniProtKB-SubCell"/>
</dbReference>
<dbReference type="EC" id="1.11.1.7" evidence="4 17"/>
<reference evidence="20" key="3">
    <citation type="submission" date="2021-05" db="UniProtKB">
        <authorList>
            <consortium name="EnsemblPlants"/>
        </authorList>
    </citation>
    <scope>IDENTIFICATION</scope>
    <source>
        <strain evidence="20">cv. B73</strain>
    </source>
</reference>
<evidence type="ECO:0000256" key="1">
    <source>
        <dbReference type="ARBA" id="ARBA00000189"/>
    </source>
</evidence>
<keyword evidence="16" id="KW-1015">Disulfide bond</keyword>
<dbReference type="PRINTS" id="PR00461">
    <property type="entry name" value="PLPEROXIDASE"/>
</dbReference>
<evidence type="ECO:0000256" key="8">
    <source>
        <dbReference type="ARBA" id="ARBA00022837"/>
    </source>
</evidence>
<evidence type="ECO:0000256" key="17">
    <source>
        <dbReference type="RuleBase" id="RU362060"/>
    </source>
</evidence>
<reference evidence="21" key="1">
    <citation type="submission" date="2015-12" db="EMBL/GenBank/DDBJ databases">
        <title>Update maize B73 reference genome by single molecule sequencing technologies.</title>
        <authorList>
            <consortium name="Maize Genome Sequencing Project"/>
            <person name="Ware D."/>
        </authorList>
    </citation>
    <scope>NUCLEOTIDE SEQUENCE [LARGE SCALE GENOMIC DNA]</scope>
    <source>
        <strain evidence="21">cv. B73</strain>
    </source>
</reference>
<keyword evidence="5 17" id="KW-0575">Peroxidase</keyword>
<comment type="catalytic activity">
    <reaction evidence="1 17">
        <text>2 a phenolic donor + H2O2 = 2 a phenolic radical donor + 2 H2O</text>
        <dbReference type="Rhea" id="RHEA:56136"/>
        <dbReference type="ChEBI" id="CHEBI:15377"/>
        <dbReference type="ChEBI" id="CHEBI:16240"/>
        <dbReference type="ChEBI" id="CHEBI:139520"/>
        <dbReference type="ChEBI" id="CHEBI:139521"/>
        <dbReference type="EC" id="1.11.1.7"/>
    </reaction>
</comment>
<dbReference type="PRINTS" id="PR00458">
    <property type="entry name" value="PEROXIDASE"/>
</dbReference>
<dbReference type="InterPro" id="IPR002016">
    <property type="entry name" value="Haem_peroxidase"/>
</dbReference>